<evidence type="ECO:0000259" key="1">
    <source>
        <dbReference type="Pfam" id="PF13961"/>
    </source>
</evidence>
<dbReference type="InParanoid" id="E3L2Q4"/>
<accession>E3L2Q4</accession>
<keyword evidence="3" id="KW-1185">Reference proteome</keyword>
<dbReference type="RefSeq" id="XP_003335224.2">
    <property type="nucleotide sequence ID" value="XM_003335176.2"/>
</dbReference>
<proteinExistence type="predicted"/>
<name>E3L2Q4_PUCGT</name>
<evidence type="ECO:0000313" key="3">
    <source>
        <dbReference type="Proteomes" id="UP000008783"/>
    </source>
</evidence>
<dbReference type="KEGG" id="pgr:PGTG_16831"/>
<dbReference type="Proteomes" id="UP000008783">
    <property type="component" value="Unassembled WGS sequence"/>
</dbReference>
<dbReference type="EMBL" id="DS178337">
    <property type="protein sequence ID" value="EFP90805.2"/>
    <property type="molecule type" value="Genomic_DNA"/>
</dbReference>
<organism evidence="2 3">
    <name type="scientific">Puccinia graminis f. sp. tritici (strain CRL 75-36-700-3 / race SCCL)</name>
    <name type="common">Black stem rust fungus</name>
    <dbReference type="NCBI Taxonomy" id="418459"/>
    <lineage>
        <taxon>Eukaryota</taxon>
        <taxon>Fungi</taxon>
        <taxon>Dikarya</taxon>
        <taxon>Basidiomycota</taxon>
        <taxon>Pucciniomycotina</taxon>
        <taxon>Pucciniomycetes</taxon>
        <taxon>Pucciniales</taxon>
        <taxon>Pucciniaceae</taxon>
        <taxon>Puccinia</taxon>
    </lineage>
</organism>
<dbReference type="AlphaFoldDB" id="E3L2Q4"/>
<dbReference type="OrthoDB" id="10445195at2759"/>
<dbReference type="GeneID" id="10530709"/>
<reference key="1">
    <citation type="submission" date="2007-01" db="EMBL/GenBank/DDBJ databases">
        <title>The Genome Sequence of Puccinia graminis f. sp. tritici Strain CRL 75-36-700-3.</title>
        <authorList>
            <consortium name="The Broad Institute Genome Sequencing Platform"/>
            <person name="Birren B."/>
            <person name="Lander E."/>
            <person name="Galagan J."/>
            <person name="Nusbaum C."/>
            <person name="Devon K."/>
            <person name="Cuomo C."/>
            <person name="Jaffe D."/>
            <person name="Butler J."/>
            <person name="Alvarez P."/>
            <person name="Gnerre S."/>
            <person name="Grabherr M."/>
            <person name="Mauceli E."/>
            <person name="Brockman W."/>
            <person name="Young S."/>
            <person name="LaButti K."/>
            <person name="Sykes S."/>
            <person name="DeCaprio D."/>
            <person name="Crawford M."/>
            <person name="Koehrsen M."/>
            <person name="Engels R."/>
            <person name="Montgomery P."/>
            <person name="Pearson M."/>
            <person name="Howarth C."/>
            <person name="Larson L."/>
            <person name="White J."/>
            <person name="Zeng Q."/>
            <person name="Kodira C."/>
            <person name="Yandava C."/>
            <person name="Alvarado L."/>
            <person name="O'Leary S."/>
            <person name="Szabo L."/>
            <person name="Dean R."/>
            <person name="Schein J."/>
        </authorList>
    </citation>
    <scope>NUCLEOTIDE SEQUENCE</scope>
    <source>
        <strain>CRL 75-36-700-3</strain>
    </source>
</reference>
<protein>
    <recommendedName>
        <fullName evidence="1">DUF4219 domain-containing protein</fullName>
    </recommendedName>
</protein>
<dbReference type="Pfam" id="PF13961">
    <property type="entry name" value="DUF4219"/>
    <property type="match status" value="1"/>
</dbReference>
<sequence>MDNSDSDSSSTSGENVKVSMKIPKFNGENFSIWERKVQMYLQELDLLEFIELPLRPDVGRKTKKKAFRTANILCNNLTDEVFNTVVTNPLGTCGDTGKNHVRFMPNGLLRTAAAHGWPGLAALPSMHSDASLRCSHVRRFLGETPRETRRPGSGLPSFPCVGLGGEGLKG</sequence>
<feature type="domain" description="DUF4219" evidence="1">
    <location>
        <begin position="25"/>
        <end position="51"/>
    </location>
</feature>
<evidence type="ECO:0000313" key="2">
    <source>
        <dbReference type="EMBL" id="EFP90805.2"/>
    </source>
</evidence>
<dbReference type="VEuPathDB" id="FungiDB:PGTG_16831"/>
<gene>
    <name evidence="2" type="ORF">PGTG_16831</name>
</gene>
<dbReference type="InterPro" id="IPR025314">
    <property type="entry name" value="DUF4219"/>
</dbReference>
<reference evidence="3" key="2">
    <citation type="journal article" date="2011" name="Proc. Natl. Acad. Sci. U.S.A.">
        <title>Obligate biotrophy features unraveled by the genomic analysis of rust fungi.</title>
        <authorList>
            <person name="Duplessis S."/>
            <person name="Cuomo C.A."/>
            <person name="Lin Y.-C."/>
            <person name="Aerts A."/>
            <person name="Tisserant E."/>
            <person name="Veneault-Fourrey C."/>
            <person name="Joly D.L."/>
            <person name="Hacquard S."/>
            <person name="Amselem J."/>
            <person name="Cantarel B.L."/>
            <person name="Chiu R."/>
            <person name="Coutinho P.M."/>
            <person name="Feau N."/>
            <person name="Field M."/>
            <person name="Frey P."/>
            <person name="Gelhaye E."/>
            <person name="Goldberg J."/>
            <person name="Grabherr M.G."/>
            <person name="Kodira C.D."/>
            <person name="Kohler A."/>
            <person name="Kuees U."/>
            <person name="Lindquist E.A."/>
            <person name="Lucas S.M."/>
            <person name="Mago R."/>
            <person name="Mauceli E."/>
            <person name="Morin E."/>
            <person name="Murat C."/>
            <person name="Pangilinan J.L."/>
            <person name="Park R."/>
            <person name="Pearson M."/>
            <person name="Quesneville H."/>
            <person name="Rouhier N."/>
            <person name="Sakthikumar S."/>
            <person name="Salamov A.A."/>
            <person name="Schmutz J."/>
            <person name="Selles B."/>
            <person name="Shapiro H."/>
            <person name="Tanguay P."/>
            <person name="Tuskan G.A."/>
            <person name="Henrissat B."/>
            <person name="Van de Peer Y."/>
            <person name="Rouze P."/>
            <person name="Ellis J.G."/>
            <person name="Dodds P.N."/>
            <person name="Schein J.E."/>
            <person name="Zhong S."/>
            <person name="Hamelin R.C."/>
            <person name="Grigoriev I.V."/>
            <person name="Szabo L.J."/>
            <person name="Martin F."/>
        </authorList>
    </citation>
    <scope>NUCLEOTIDE SEQUENCE [LARGE SCALE GENOMIC DNA]</scope>
    <source>
        <strain evidence="3">CRL 75-36-700-3 / race SCCL</strain>
    </source>
</reference>
<dbReference type="HOGENOM" id="CLU_1571411_0_0_1"/>